<dbReference type="RefSeq" id="WP_096480490.1">
    <property type="nucleotide sequence ID" value="NZ_CP023466.1"/>
</dbReference>
<feature type="chain" id="PRO_5044338870" description="DUF1302 domain-containing protein" evidence="2">
    <location>
        <begin position="30"/>
        <end position="557"/>
    </location>
</feature>
<dbReference type="Proteomes" id="UP000218385">
    <property type="component" value="Chromosome"/>
</dbReference>
<evidence type="ECO:0000256" key="1">
    <source>
        <dbReference type="SAM" id="MobiDB-lite"/>
    </source>
</evidence>
<evidence type="ECO:0000256" key="2">
    <source>
        <dbReference type="SAM" id="SignalP"/>
    </source>
</evidence>
<name>A0AB33ECP3_9PSED</name>
<feature type="signal peptide" evidence="2">
    <location>
        <begin position="1"/>
        <end position="29"/>
    </location>
</feature>
<dbReference type="InterPro" id="IPR010727">
    <property type="entry name" value="DUF1302"/>
</dbReference>
<reference evidence="3 4" key="1">
    <citation type="submission" date="2017-09" db="EMBL/GenBank/DDBJ databases">
        <title>Complete Genome sequence of Lysobacter capsici KNU-15.</title>
        <authorList>
            <person name="Kim M.-C."/>
            <person name="Yi H."/>
            <person name="Lee D.-W."/>
            <person name="Shin J.-H."/>
        </authorList>
    </citation>
    <scope>NUCLEOTIDE SEQUENCE [LARGE SCALE GENOMIC DNA]</scope>
    <source>
        <strain evidence="3 4">KNU-15</strain>
    </source>
</reference>
<evidence type="ECO:0000313" key="4">
    <source>
        <dbReference type="Proteomes" id="UP000218385"/>
    </source>
</evidence>
<evidence type="ECO:0000313" key="3">
    <source>
        <dbReference type="EMBL" id="ATE78204.1"/>
    </source>
</evidence>
<proteinExistence type="predicted"/>
<dbReference type="Pfam" id="PF06980">
    <property type="entry name" value="DUF1302"/>
    <property type="match status" value="1"/>
</dbReference>
<accession>A0AB33ECP3</accession>
<dbReference type="EMBL" id="CP023466">
    <property type="protein sequence ID" value="ATE78204.1"/>
    <property type="molecule type" value="Genomic_DNA"/>
</dbReference>
<organism evidence="3 4">
    <name type="scientific">Pseudomonas frederiksbergensis</name>
    <dbReference type="NCBI Taxonomy" id="104087"/>
    <lineage>
        <taxon>Bacteria</taxon>
        <taxon>Pseudomonadati</taxon>
        <taxon>Pseudomonadota</taxon>
        <taxon>Gammaproteobacteria</taxon>
        <taxon>Pseudomonadales</taxon>
        <taxon>Pseudomonadaceae</taxon>
        <taxon>Pseudomonas</taxon>
    </lineage>
</organism>
<gene>
    <name evidence="3" type="ORF">CNN82_17865</name>
</gene>
<evidence type="ECO:0008006" key="5">
    <source>
        <dbReference type="Google" id="ProtNLM"/>
    </source>
</evidence>
<feature type="region of interest" description="Disordered" evidence="1">
    <location>
        <begin position="419"/>
        <end position="440"/>
    </location>
</feature>
<sequence length="557" mass="59886">MNDLKRRGSGPALLAVSVAALSGAGFTAAAPIDVGNPDIQLRWDNTLRYNIGMRAQGKDKALSQSAAQQIGDNKFDRGDVVTNRLDILSEMDLVYKDRYGARVSAAGWYDQAYDDKAEGLPAYQAAGIPAAYSNNKYTGSVKRYYMGPSGEILDAFVFGGFDLGSTPVNFKLGRHNLYWGESLFSFVHGVSYAQGPVDIRKATATPGIEAKELFLPLNQLSLQTQLNDDISMAAYYQFEWDANRLPEGGTYFGAADFLFSGNTTFPIAPGFGVPFEGDQHKPKNSGAWGVNTKWSSDLLGGNVGVYYREFSDTMPNVVGVYDANGVPTSFYNKYAENVRLYGVSLSKQVGTLAVGAELVRRENTALSTIGGSPDFARGNTWHGLVNAIAYLGGTPLWDSAVLQAELTYSRLDKVTKNSDYYNEKGNPGCPSQSGGKGGAKDGCSTRDALGFQMAFTPTWYQAFEGVDLTLPITYGRGLYGTSPVAGGGNEGAGTFSVGVGADYMARYKVDLAYNGFFGPITTNFNPVVGQNTVATSSGTTPLLRDRGWVSLTFKTSF</sequence>
<keyword evidence="2" id="KW-0732">Signal</keyword>
<protein>
    <recommendedName>
        <fullName evidence="5">DUF1302 domain-containing protein</fullName>
    </recommendedName>
</protein>
<dbReference type="AlphaFoldDB" id="A0AB33ECP3"/>